<dbReference type="KEGG" id="bor:COCMIDRAFT_88833"/>
<evidence type="ECO:0000313" key="3">
    <source>
        <dbReference type="Proteomes" id="UP000054032"/>
    </source>
</evidence>
<gene>
    <name evidence="2" type="ORF">COCMIDRAFT_88833</name>
</gene>
<dbReference type="HOGENOM" id="CLU_029382_0_0_1"/>
<accession>W6ZDG8</accession>
<evidence type="ECO:0000313" key="2">
    <source>
        <dbReference type="EMBL" id="EUC47878.1"/>
    </source>
</evidence>
<dbReference type="OrthoDB" id="2129641at2759"/>
<keyword evidence="1" id="KW-0732">Signal</keyword>
<keyword evidence="3" id="KW-1185">Reference proteome</keyword>
<protein>
    <submittedName>
        <fullName evidence="2">Uncharacterized protein</fullName>
    </submittedName>
</protein>
<proteinExistence type="predicted"/>
<name>W6ZDG8_COCMI</name>
<feature type="signal peptide" evidence="1">
    <location>
        <begin position="1"/>
        <end position="25"/>
    </location>
</feature>
<dbReference type="RefSeq" id="XP_007685613.1">
    <property type="nucleotide sequence ID" value="XM_007687423.1"/>
</dbReference>
<organism evidence="2 3">
    <name type="scientific">Bipolaris oryzae ATCC 44560</name>
    <dbReference type="NCBI Taxonomy" id="930090"/>
    <lineage>
        <taxon>Eukaryota</taxon>
        <taxon>Fungi</taxon>
        <taxon>Dikarya</taxon>
        <taxon>Ascomycota</taxon>
        <taxon>Pezizomycotina</taxon>
        <taxon>Dothideomycetes</taxon>
        <taxon>Pleosporomycetidae</taxon>
        <taxon>Pleosporales</taxon>
        <taxon>Pleosporineae</taxon>
        <taxon>Pleosporaceae</taxon>
        <taxon>Bipolaris</taxon>
    </lineage>
</organism>
<dbReference type="EMBL" id="KI963947">
    <property type="protein sequence ID" value="EUC47878.1"/>
    <property type="molecule type" value="Genomic_DNA"/>
</dbReference>
<dbReference type="eggNOG" id="ENOG502SJQP">
    <property type="taxonomic scope" value="Eukaryota"/>
</dbReference>
<sequence>MAPNNLFFTLFLYVPLLLFIRNVFAQDAPLFVQGGFEDATATDDTYNSGGTITVNGFNIQVPKNLQVQFPAAWVPWKDFTADKQSMLGYEVNVIGNFINGKPIAAQVIAYEFFEGLSSGFIESLNFAEGTMKIVSGPTVRISDPNAVFSIGYTQAPFFTADDESPSISSFSGFPMCIPRNTSDPLCPSTNRPFQGSGTFSVPDPLSMAPFLVGDFVTFSGIRRGNEVIAYSIVAQNVMITTLGDLVYLRMELGLLGIDNINPNTELAESRFVGFASNPRTTVALYAMDTDPCTGKVTDRIIATMGLRGGRNEQNKFEYRSDILGGYAREYRVVAEISGVPKTRTTKNGLLAGTYVQPINVWVHGEQVIPGTAPPANDFSQMPWLTNGIGVDENGNLWGPLDPFPQTGVFIDPPQCGPTSSLIFEGDNLNTTWAPSGKSTPPLTLCNAYKTSLLTGLFSLAELLNTTAPVDPVAPPSNVTARGVAASEIVAARTKRGVPNVRWLSRARLESETIPQGDTVIAKVE</sequence>
<feature type="chain" id="PRO_5004886749" evidence="1">
    <location>
        <begin position="26"/>
        <end position="524"/>
    </location>
</feature>
<dbReference type="GeneID" id="19127353"/>
<dbReference type="Proteomes" id="UP000054032">
    <property type="component" value="Unassembled WGS sequence"/>
</dbReference>
<reference evidence="2 3" key="1">
    <citation type="journal article" date="2013" name="PLoS Genet.">
        <title>Comparative genome structure, secondary metabolite, and effector coding capacity across Cochliobolus pathogens.</title>
        <authorList>
            <person name="Condon B.J."/>
            <person name="Leng Y."/>
            <person name="Wu D."/>
            <person name="Bushley K.E."/>
            <person name="Ohm R.A."/>
            <person name="Otillar R."/>
            <person name="Martin J."/>
            <person name="Schackwitz W."/>
            <person name="Grimwood J."/>
            <person name="MohdZainudin N."/>
            <person name="Xue C."/>
            <person name="Wang R."/>
            <person name="Manning V.A."/>
            <person name="Dhillon B."/>
            <person name="Tu Z.J."/>
            <person name="Steffenson B.J."/>
            <person name="Salamov A."/>
            <person name="Sun H."/>
            <person name="Lowry S."/>
            <person name="LaButti K."/>
            <person name="Han J."/>
            <person name="Copeland A."/>
            <person name="Lindquist E."/>
            <person name="Barry K."/>
            <person name="Schmutz J."/>
            <person name="Baker S.E."/>
            <person name="Ciuffetti L.M."/>
            <person name="Grigoriev I.V."/>
            <person name="Zhong S."/>
            <person name="Turgeon B.G."/>
        </authorList>
    </citation>
    <scope>NUCLEOTIDE SEQUENCE [LARGE SCALE GENOMIC DNA]</scope>
    <source>
        <strain evidence="2 3">ATCC 44560</strain>
    </source>
</reference>
<evidence type="ECO:0000256" key="1">
    <source>
        <dbReference type="SAM" id="SignalP"/>
    </source>
</evidence>
<dbReference type="AlphaFoldDB" id="W6ZDG8"/>